<dbReference type="HOGENOM" id="CLU_087859_0_2_9"/>
<protein>
    <submittedName>
        <fullName evidence="9">CopC domain protein</fullName>
    </submittedName>
</protein>
<dbReference type="SUPFAM" id="SSF81296">
    <property type="entry name" value="E set domains"/>
    <property type="match status" value="1"/>
</dbReference>
<dbReference type="EMBL" id="HE717023">
    <property type="protein sequence ID" value="CCG44812.1"/>
    <property type="molecule type" value="Genomic_DNA"/>
</dbReference>
<dbReference type="GO" id="GO:0005507">
    <property type="term" value="F:copper ion binding"/>
    <property type="evidence" value="ECO:0007669"/>
    <property type="project" value="InterPro"/>
</dbReference>
<keyword evidence="4" id="KW-0186">Copper</keyword>
<dbReference type="InterPro" id="IPR014756">
    <property type="entry name" value="Ig_E-set"/>
</dbReference>
<keyword evidence="10" id="KW-1185">Reference proteome</keyword>
<evidence type="ECO:0000256" key="4">
    <source>
        <dbReference type="ARBA" id="ARBA00023008"/>
    </source>
</evidence>
<name>I0JKZ2_HALH3</name>
<dbReference type="PATRIC" id="fig|866895.3.peg.1478"/>
<dbReference type="STRING" id="866895.HBHAL_2469"/>
<dbReference type="InterPro" id="IPR032694">
    <property type="entry name" value="CopC/D"/>
</dbReference>
<evidence type="ECO:0000256" key="6">
    <source>
        <dbReference type="SAM" id="Phobius"/>
    </source>
</evidence>
<keyword evidence="6" id="KW-1133">Transmembrane helix</keyword>
<evidence type="ECO:0000256" key="1">
    <source>
        <dbReference type="ARBA" id="ARBA00004196"/>
    </source>
</evidence>
<dbReference type="Gene3D" id="2.60.40.1220">
    <property type="match status" value="1"/>
</dbReference>
<evidence type="ECO:0000313" key="10">
    <source>
        <dbReference type="Proteomes" id="UP000007397"/>
    </source>
</evidence>
<reference evidence="9 10" key="1">
    <citation type="journal article" date="2013" name="Environ. Microbiol.">
        <title>Chloride and organic osmolytes: a hybrid strategy to cope with elevated salinities by the moderately halophilic, chloride-dependent bacterium Halobacillus halophilus.</title>
        <authorList>
            <person name="Saum S.H."/>
            <person name="Pfeiffer F."/>
            <person name="Palm P."/>
            <person name="Rampp M."/>
            <person name="Schuster S.C."/>
            <person name="Muller V."/>
            <person name="Oesterhelt D."/>
        </authorList>
    </citation>
    <scope>NUCLEOTIDE SEQUENCE [LARGE SCALE GENOMIC DNA]</scope>
    <source>
        <strain evidence="10">ATCC 35676 / DSM 2266 / JCM 20832 / KCTC 3685 / LMG 17431 / NBRC 102448 / NCIMB 2269</strain>
    </source>
</reference>
<dbReference type="PANTHER" id="PTHR34820">
    <property type="entry name" value="INNER MEMBRANE PROTEIN YEBZ"/>
    <property type="match status" value="1"/>
</dbReference>
<dbReference type="GO" id="GO:0030313">
    <property type="term" value="C:cell envelope"/>
    <property type="evidence" value="ECO:0007669"/>
    <property type="project" value="UniProtKB-SubCell"/>
</dbReference>
<feature type="chain" id="PRO_5003630394" evidence="7">
    <location>
        <begin position="22"/>
        <end position="201"/>
    </location>
</feature>
<gene>
    <name evidence="9" type="ordered locus">HBHAL_2469</name>
</gene>
<dbReference type="Proteomes" id="UP000007397">
    <property type="component" value="Chromosome"/>
</dbReference>
<dbReference type="GO" id="GO:0005886">
    <property type="term" value="C:plasma membrane"/>
    <property type="evidence" value="ECO:0007669"/>
    <property type="project" value="TreeGrafter"/>
</dbReference>
<dbReference type="KEGG" id="hhd:HBHAL_2469"/>
<accession>I0JKZ2</accession>
<sequence length="201" mass="21940">MKFKSILFLLLMMVIPFQVEAHTHLESSEPEAGEEISAENPTITLTFDSAVQEPNVIRVTDETGAETTIENIAHSPENVIEITLPEEITGGELDLFYSIVGADGHVMEDELPFTYEGTEEAEATEDTEETAQSEKEAEEQAEEQAAAEDTESESQESQTQETEETQSESAEDSQSSSLMPVLIVVLIGVAVAGFLIVRKKG</sequence>
<proteinExistence type="predicted"/>
<evidence type="ECO:0000259" key="8">
    <source>
        <dbReference type="Pfam" id="PF04234"/>
    </source>
</evidence>
<dbReference type="GO" id="GO:0046688">
    <property type="term" value="P:response to copper ion"/>
    <property type="evidence" value="ECO:0007669"/>
    <property type="project" value="InterPro"/>
</dbReference>
<dbReference type="GO" id="GO:0006825">
    <property type="term" value="P:copper ion transport"/>
    <property type="evidence" value="ECO:0007669"/>
    <property type="project" value="InterPro"/>
</dbReference>
<dbReference type="AlphaFoldDB" id="I0JKZ2"/>
<feature type="compositionally biased region" description="Acidic residues" evidence="5">
    <location>
        <begin position="118"/>
        <end position="154"/>
    </location>
</feature>
<feature type="transmembrane region" description="Helical" evidence="6">
    <location>
        <begin position="178"/>
        <end position="197"/>
    </location>
</feature>
<keyword evidence="6" id="KW-0812">Transmembrane</keyword>
<comment type="subcellular location">
    <subcellularLocation>
        <location evidence="1">Cell envelope</location>
    </subcellularLocation>
</comment>
<dbReference type="RefSeq" id="WP_014642713.1">
    <property type="nucleotide sequence ID" value="NC_017668.1"/>
</dbReference>
<feature type="compositionally biased region" description="Acidic residues" evidence="5">
    <location>
        <begin position="161"/>
        <end position="171"/>
    </location>
</feature>
<evidence type="ECO:0000256" key="7">
    <source>
        <dbReference type="SAM" id="SignalP"/>
    </source>
</evidence>
<keyword evidence="6" id="KW-0472">Membrane</keyword>
<evidence type="ECO:0000313" key="9">
    <source>
        <dbReference type="EMBL" id="CCG44812.1"/>
    </source>
</evidence>
<evidence type="ECO:0000256" key="2">
    <source>
        <dbReference type="ARBA" id="ARBA00022723"/>
    </source>
</evidence>
<evidence type="ECO:0000256" key="5">
    <source>
        <dbReference type="SAM" id="MobiDB-lite"/>
    </source>
</evidence>
<dbReference type="eggNOG" id="COG2372">
    <property type="taxonomic scope" value="Bacteria"/>
</dbReference>
<keyword evidence="2" id="KW-0479">Metal-binding</keyword>
<feature type="domain" description="CopC" evidence="8">
    <location>
        <begin position="22"/>
        <end position="114"/>
    </location>
</feature>
<feature type="signal peptide" evidence="7">
    <location>
        <begin position="1"/>
        <end position="21"/>
    </location>
</feature>
<dbReference type="InterPro" id="IPR007348">
    <property type="entry name" value="CopC_dom"/>
</dbReference>
<dbReference type="GO" id="GO:0042597">
    <property type="term" value="C:periplasmic space"/>
    <property type="evidence" value="ECO:0007669"/>
    <property type="project" value="InterPro"/>
</dbReference>
<evidence type="ECO:0000256" key="3">
    <source>
        <dbReference type="ARBA" id="ARBA00022729"/>
    </source>
</evidence>
<dbReference type="PANTHER" id="PTHR34820:SF4">
    <property type="entry name" value="INNER MEMBRANE PROTEIN YEBZ"/>
    <property type="match status" value="1"/>
</dbReference>
<dbReference type="Pfam" id="PF04234">
    <property type="entry name" value="CopC"/>
    <property type="match status" value="1"/>
</dbReference>
<feature type="region of interest" description="Disordered" evidence="5">
    <location>
        <begin position="118"/>
        <end position="176"/>
    </location>
</feature>
<organism evidence="9 10">
    <name type="scientific">Halobacillus halophilus (strain ATCC 35676 / DSM 2266 / JCM 20832 / KCTC 3685 / LMG 17431 / NBRC 102448 / NCIMB 2269)</name>
    <name type="common">Sporosarcina halophila</name>
    <dbReference type="NCBI Taxonomy" id="866895"/>
    <lineage>
        <taxon>Bacteria</taxon>
        <taxon>Bacillati</taxon>
        <taxon>Bacillota</taxon>
        <taxon>Bacilli</taxon>
        <taxon>Bacillales</taxon>
        <taxon>Bacillaceae</taxon>
        <taxon>Halobacillus</taxon>
    </lineage>
</organism>
<dbReference type="InterPro" id="IPR014755">
    <property type="entry name" value="Cu-Rt/internalin_Ig-like"/>
</dbReference>
<keyword evidence="3 7" id="KW-0732">Signal</keyword>